<name>A0A3F2ZEQ4_PHLPP</name>
<keyword evidence="5 10" id="KW-0552">Olfaction</keyword>
<evidence type="ECO:0000256" key="8">
    <source>
        <dbReference type="ARBA" id="ARBA00023170"/>
    </source>
</evidence>
<evidence type="ECO:0000313" key="11">
    <source>
        <dbReference type="EnsemblMetazoa" id="PPAI013307-PA"/>
    </source>
</evidence>
<feature type="transmembrane region" description="Helical" evidence="10">
    <location>
        <begin position="187"/>
        <end position="208"/>
    </location>
</feature>
<evidence type="ECO:0000313" key="12">
    <source>
        <dbReference type="Proteomes" id="UP000092462"/>
    </source>
</evidence>
<dbReference type="VEuPathDB" id="VectorBase:PPAPM1_002956"/>
<dbReference type="GO" id="GO:0005549">
    <property type="term" value="F:odorant binding"/>
    <property type="evidence" value="ECO:0007669"/>
    <property type="project" value="InterPro"/>
</dbReference>
<organism evidence="11 12">
    <name type="scientific">Phlebotomus papatasi</name>
    <name type="common">Sandfly</name>
    <dbReference type="NCBI Taxonomy" id="29031"/>
    <lineage>
        <taxon>Eukaryota</taxon>
        <taxon>Metazoa</taxon>
        <taxon>Ecdysozoa</taxon>
        <taxon>Arthropoda</taxon>
        <taxon>Hexapoda</taxon>
        <taxon>Insecta</taxon>
        <taxon>Pterygota</taxon>
        <taxon>Neoptera</taxon>
        <taxon>Endopterygota</taxon>
        <taxon>Diptera</taxon>
        <taxon>Nematocera</taxon>
        <taxon>Psychodoidea</taxon>
        <taxon>Psychodidae</taxon>
        <taxon>Phlebotomus</taxon>
        <taxon>Phlebotomus</taxon>
    </lineage>
</organism>
<dbReference type="GO" id="GO:0004984">
    <property type="term" value="F:olfactory receptor activity"/>
    <property type="evidence" value="ECO:0007669"/>
    <property type="project" value="InterPro"/>
</dbReference>
<accession>A0A3F2ZEQ4</accession>
<keyword evidence="12" id="KW-1185">Reference proteome</keyword>
<evidence type="ECO:0000256" key="4">
    <source>
        <dbReference type="ARBA" id="ARBA00022692"/>
    </source>
</evidence>
<dbReference type="PANTHER" id="PTHR21137:SF35">
    <property type="entry name" value="ODORANT RECEPTOR 19A-RELATED"/>
    <property type="match status" value="1"/>
</dbReference>
<comment type="similarity">
    <text evidence="10">Belongs to the insect chemoreceptor superfamily. Heteromeric odorant receptor channel (TC 1.A.69) family.</text>
</comment>
<keyword evidence="9 10" id="KW-0807">Transducer</keyword>
<dbReference type="Pfam" id="PF02949">
    <property type="entry name" value="7tm_6"/>
    <property type="match status" value="1"/>
</dbReference>
<feature type="transmembrane region" description="Helical" evidence="10">
    <location>
        <begin position="130"/>
        <end position="153"/>
    </location>
</feature>
<dbReference type="EMBL" id="AJVK01008759">
    <property type="status" value="NOT_ANNOTATED_CDS"/>
    <property type="molecule type" value="Genomic_DNA"/>
</dbReference>
<dbReference type="GO" id="GO:0005886">
    <property type="term" value="C:plasma membrane"/>
    <property type="evidence" value="ECO:0007669"/>
    <property type="project" value="UniProtKB-SubCell"/>
</dbReference>
<keyword evidence="7 10" id="KW-0472">Membrane</keyword>
<evidence type="ECO:0000256" key="5">
    <source>
        <dbReference type="ARBA" id="ARBA00022725"/>
    </source>
</evidence>
<dbReference type="EnsemblMetazoa" id="PPAI013307-RA">
    <property type="protein sequence ID" value="PPAI013307-PA"/>
    <property type="gene ID" value="PPAI013307"/>
</dbReference>
<proteinExistence type="inferred from homology"/>
<dbReference type="KEGG" id="ppap:129806737"/>
<evidence type="ECO:0000256" key="1">
    <source>
        <dbReference type="ARBA" id="ARBA00004651"/>
    </source>
</evidence>
<evidence type="ECO:0000256" key="10">
    <source>
        <dbReference type="RuleBase" id="RU351113"/>
    </source>
</evidence>
<keyword evidence="2" id="KW-1003">Cell membrane</keyword>
<dbReference type="GeneID" id="129806737"/>
<dbReference type="PANTHER" id="PTHR21137">
    <property type="entry name" value="ODORANT RECEPTOR"/>
    <property type="match status" value="1"/>
</dbReference>
<dbReference type="EMBL" id="AJVK01008758">
    <property type="status" value="NOT_ANNOTATED_CDS"/>
    <property type="molecule type" value="Genomic_DNA"/>
</dbReference>
<sequence>MTGTVEEVSLKKFERLNKFFDWCIRLLNFGYRKRDARFYNYFFPLIFFISTCFNVKHVILTYNSTNRVQATYTIIFIAVHIQSLGKAFMMVINYHDFKELFLELKKFYTTKEHPMITDTRNRHNSTHIQGITYGVVLYWVSFWFAEIFLQAFIRRLGGIEFPMQYTIPFISEDNPAFYVINSSVQNFIFYAALTVMSLSDVMVIMIAFQFRSELVSLAEVIATLDDIEVYKQRDGILYDVYRMHWNILHLFNVLSNMYFYMSFSQVTSSFHGICFLFYAVFVHGFDISSLIIILVVFCQIFILCLFGEILFAKTSALPNALYLTKWYEFKPRDKRDFLFILQHTQKPCGIKAAGIVDVSIYTFVEVLKLSGSYCAIFYALTNKK</sequence>
<evidence type="ECO:0000256" key="7">
    <source>
        <dbReference type="ARBA" id="ARBA00023136"/>
    </source>
</evidence>
<dbReference type="OrthoDB" id="6765072at2759"/>
<feature type="transmembrane region" description="Helical" evidence="10">
    <location>
        <begin position="258"/>
        <end position="281"/>
    </location>
</feature>
<evidence type="ECO:0000256" key="9">
    <source>
        <dbReference type="ARBA" id="ARBA00023224"/>
    </source>
</evidence>
<comment type="caution">
    <text evidence="10">Lacks conserved residue(s) required for the propagation of feature annotation.</text>
</comment>
<keyword evidence="6 10" id="KW-1133">Transmembrane helix</keyword>
<dbReference type="InterPro" id="IPR004117">
    <property type="entry name" value="7tm6_olfct_rcpt"/>
</dbReference>
<protein>
    <recommendedName>
        <fullName evidence="10">Odorant receptor</fullName>
    </recommendedName>
</protein>
<reference evidence="11" key="1">
    <citation type="submission" date="2022-08" db="UniProtKB">
        <authorList>
            <consortium name="EnsemblMetazoa"/>
        </authorList>
    </citation>
    <scope>IDENTIFICATION</scope>
    <source>
        <strain evidence="11">Israel</strain>
    </source>
</reference>
<evidence type="ECO:0000256" key="6">
    <source>
        <dbReference type="ARBA" id="ARBA00022989"/>
    </source>
</evidence>
<feature type="transmembrane region" description="Helical" evidence="10">
    <location>
        <begin position="71"/>
        <end position="92"/>
    </location>
</feature>
<dbReference type="EMBL" id="AJVK01008760">
    <property type="status" value="NOT_ANNOTATED_CDS"/>
    <property type="molecule type" value="Genomic_DNA"/>
</dbReference>
<dbReference type="VEuPathDB" id="VectorBase:PPAI013307"/>
<keyword evidence="8 10" id="KW-0675">Receptor</keyword>
<evidence type="ECO:0000256" key="3">
    <source>
        <dbReference type="ARBA" id="ARBA00022606"/>
    </source>
</evidence>
<dbReference type="Proteomes" id="UP000092462">
    <property type="component" value="Unassembled WGS sequence"/>
</dbReference>
<dbReference type="RefSeq" id="XP_055711484.1">
    <property type="nucleotide sequence ID" value="XM_055855509.1"/>
</dbReference>
<dbReference type="AlphaFoldDB" id="A0A3F2ZEQ4"/>
<evidence type="ECO:0000256" key="2">
    <source>
        <dbReference type="ARBA" id="ARBA00022475"/>
    </source>
</evidence>
<keyword evidence="4 10" id="KW-0812">Transmembrane</keyword>
<comment type="subcellular location">
    <subcellularLocation>
        <location evidence="1 10">Cell membrane</location>
        <topology evidence="1 10">Multi-pass membrane protein</topology>
    </subcellularLocation>
</comment>
<keyword evidence="3 10" id="KW-0716">Sensory transduction</keyword>
<feature type="transmembrane region" description="Helical" evidence="10">
    <location>
        <begin position="38"/>
        <end position="59"/>
    </location>
</feature>
<feature type="transmembrane region" description="Helical" evidence="10">
    <location>
        <begin position="287"/>
        <end position="311"/>
    </location>
</feature>
<dbReference type="GO" id="GO:0007165">
    <property type="term" value="P:signal transduction"/>
    <property type="evidence" value="ECO:0007669"/>
    <property type="project" value="UniProtKB-KW"/>
</dbReference>